<dbReference type="PROSITE" id="PS51257">
    <property type="entry name" value="PROKAR_LIPOPROTEIN"/>
    <property type="match status" value="1"/>
</dbReference>
<sequence>MRFFIFFCILIVLITACNKPQSFEYRGMQNLKIDSIGLVASKISLELVYFNPNNFSVDLRNVNCDIYINHNYMGRYVLDTLMHIAKRSEFIIPSSMNVDMKNVFKNALGTFLSREALVEIKGSTRVGKSGIFITVPFTYTAMEKFSMF</sequence>
<name>A0A1I5YNB1_9BACT</name>
<dbReference type="Proteomes" id="UP000199031">
    <property type="component" value="Unassembled WGS sequence"/>
</dbReference>
<dbReference type="EMBL" id="FOXQ01000013">
    <property type="protein sequence ID" value="SFQ45751.1"/>
    <property type="molecule type" value="Genomic_DNA"/>
</dbReference>
<protein>
    <submittedName>
        <fullName evidence="2">LEA14-like dessication related protein</fullName>
    </submittedName>
</protein>
<gene>
    <name evidence="2" type="ORF">SAMN05444277_11361</name>
</gene>
<evidence type="ECO:0000259" key="1">
    <source>
        <dbReference type="Pfam" id="PF03168"/>
    </source>
</evidence>
<dbReference type="Pfam" id="PF03168">
    <property type="entry name" value="LEA_2"/>
    <property type="match status" value="1"/>
</dbReference>
<evidence type="ECO:0000313" key="2">
    <source>
        <dbReference type="EMBL" id="SFQ45751.1"/>
    </source>
</evidence>
<organism evidence="2 3">
    <name type="scientific">Parafilimonas terrae</name>
    <dbReference type="NCBI Taxonomy" id="1465490"/>
    <lineage>
        <taxon>Bacteria</taxon>
        <taxon>Pseudomonadati</taxon>
        <taxon>Bacteroidota</taxon>
        <taxon>Chitinophagia</taxon>
        <taxon>Chitinophagales</taxon>
        <taxon>Chitinophagaceae</taxon>
        <taxon>Parafilimonas</taxon>
    </lineage>
</organism>
<proteinExistence type="predicted"/>
<dbReference type="AlphaFoldDB" id="A0A1I5YNB1"/>
<dbReference type="InterPro" id="IPR004864">
    <property type="entry name" value="LEA_2"/>
</dbReference>
<evidence type="ECO:0000313" key="3">
    <source>
        <dbReference type="Proteomes" id="UP000199031"/>
    </source>
</evidence>
<feature type="domain" description="Late embryogenesis abundant protein LEA-2 subgroup" evidence="1">
    <location>
        <begin position="51"/>
        <end position="138"/>
    </location>
</feature>
<reference evidence="2 3" key="1">
    <citation type="submission" date="2016-10" db="EMBL/GenBank/DDBJ databases">
        <authorList>
            <person name="de Groot N.N."/>
        </authorList>
    </citation>
    <scope>NUCLEOTIDE SEQUENCE [LARGE SCALE GENOMIC DNA]</scope>
    <source>
        <strain evidence="2 3">DSM 28286</strain>
    </source>
</reference>
<dbReference type="SUPFAM" id="SSF117070">
    <property type="entry name" value="LEA14-like"/>
    <property type="match status" value="1"/>
</dbReference>
<dbReference type="Gene3D" id="2.60.40.1820">
    <property type="match status" value="1"/>
</dbReference>
<accession>A0A1I5YNB1</accession>
<keyword evidence="3" id="KW-1185">Reference proteome</keyword>